<proteinExistence type="predicted"/>
<keyword evidence="2" id="KW-1185">Reference proteome</keyword>
<protein>
    <submittedName>
        <fullName evidence="1">Uncharacterized protein</fullName>
    </submittedName>
</protein>
<dbReference type="EMBL" id="CASHSV030000001">
    <property type="protein sequence ID" value="CAJ2633178.1"/>
    <property type="molecule type" value="Genomic_DNA"/>
</dbReference>
<sequence>MWNEWEAVQTVRGSNAQAAQLQQREQWQKLSLGRLMCNVDAGFHSGLGKTSASWCVREHTGQFVLAGTSWIQGKHSIIEGGAIASWDKEVSQSSFLNPI</sequence>
<reference evidence="1" key="1">
    <citation type="submission" date="2023-10" db="EMBL/GenBank/DDBJ databases">
        <authorList>
            <person name="Rodriguez Cubillos JULIANA M."/>
            <person name="De Vega J."/>
        </authorList>
    </citation>
    <scope>NUCLEOTIDE SEQUENCE</scope>
</reference>
<dbReference type="Proteomes" id="UP001177021">
    <property type="component" value="Unassembled WGS sequence"/>
</dbReference>
<organism evidence="1 2">
    <name type="scientific">Trifolium pratense</name>
    <name type="common">Red clover</name>
    <dbReference type="NCBI Taxonomy" id="57577"/>
    <lineage>
        <taxon>Eukaryota</taxon>
        <taxon>Viridiplantae</taxon>
        <taxon>Streptophyta</taxon>
        <taxon>Embryophyta</taxon>
        <taxon>Tracheophyta</taxon>
        <taxon>Spermatophyta</taxon>
        <taxon>Magnoliopsida</taxon>
        <taxon>eudicotyledons</taxon>
        <taxon>Gunneridae</taxon>
        <taxon>Pentapetalae</taxon>
        <taxon>rosids</taxon>
        <taxon>fabids</taxon>
        <taxon>Fabales</taxon>
        <taxon>Fabaceae</taxon>
        <taxon>Papilionoideae</taxon>
        <taxon>50 kb inversion clade</taxon>
        <taxon>NPAAA clade</taxon>
        <taxon>Hologalegina</taxon>
        <taxon>IRL clade</taxon>
        <taxon>Trifolieae</taxon>
        <taxon>Trifolium</taxon>
    </lineage>
</organism>
<gene>
    <name evidence="1" type="ORF">MILVUS5_LOCUS4323</name>
</gene>
<evidence type="ECO:0000313" key="2">
    <source>
        <dbReference type="Proteomes" id="UP001177021"/>
    </source>
</evidence>
<name>A0ACB0IMM3_TRIPR</name>
<evidence type="ECO:0000313" key="1">
    <source>
        <dbReference type="EMBL" id="CAJ2633178.1"/>
    </source>
</evidence>
<accession>A0ACB0IMM3</accession>
<comment type="caution">
    <text evidence="1">The sequence shown here is derived from an EMBL/GenBank/DDBJ whole genome shotgun (WGS) entry which is preliminary data.</text>
</comment>